<keyword evidence="1" id="KW-0614">Plasmid</keyword>
<gene>
    <name evidence="1" type="ordered locus">Pnap_4884</name>
</gene>
<dbReference type="AlphaFoldDB" id="A1VWC0"/>
<sequence>MVAAYKPRFTPISYDGIDINTPAAELPEFLERIAERGGYDPRTGKLTPFKSISDDFDECMINQMLDSMTAAVEAGLGTPATFFKDFFTTEQDVQNFADALDDYSAEETFWVNDRHFNAFIHATNSSEENAVTYPAMAGHIRELFESEREKAKKTAKPTYKKNVN</sequence>
<dbReference type="KEGG" id="pna:Pnap_4884"/>
<protein>
    <submittedName>
        <fullName evidence="1">Uncharacterized protein</fullName>
    </submittedName>
</protein>
<evidence type="ECO:0000313" key="2">
    <source>
        <dbReference type="Proteomes" id="UP000000644"/>
    </source>
</evidence>
<keyword evidence="2" id="KW-1185">Reference proteome</keyword>
<geneLocation type="plasmid" evidence="1 2">
    <name>pPNAP03</name>
</geneLocation>
<dbReference type="HOGENOM" id="CLU_1617487_0_0_4"/>
<dbReference type="Proteomes" id="UP000000644">
    <property type="component" value="Plasmid pPNAP03"/>
</dbReference>
<proteinExistence type="predicted"/>
<accession>A1VWC0</accession>
<dbReference type="RefSeq" id="WP_011798319.1">
    <property type="nucleotide sequence ID" value="NC_008759.1"/>
</dbReference>
<dbReference type="EMBL" id="CP000532">
    <property type="protein sequence ID" value="ABM39948.1"/>
    <property type="molecule type" value="Genomic_DNA"/>
</dbReference>
<name>A1VWC0_POLNA</name>
<evidence type="ECO:0000313" key="1">
    <source>
        <dbReference type="EMBL" id="ABM39948.1"/>
    </source>
</evidence>
<organism evidence="1 2">
    <name type="scientific">Polaromonas naphthalenivorans (strain CJ2)</name>
    <dbReference type="NCBI Taxonomy" id="365044"/>
    <lineage>
        <taxon>Bacteria</taxon>
        <taxon>Pseudomonadati</taxon>
        <taxon>Pseudomonadota</taxon>
        <taxon>Betaproteobacteria</taxon>
        <taxon>Burkholderiales</taxon>
        <taxon>Comamonadaceae</taxon>
        <taxon>Polaromonas</taxon>
    </lineage>
</organism>
<dbReference type="OrthoDB" id="9102629at2"/>
<reference evidence="2" key="1">
    <citation type="journal article" date="2009" name="Environ. Microbiol.">
        <title>The genome of Polaromonas naphthalenivorans strain CJ2, isolated from coal tar-contaminated sediment, reveals physiological and metabolic versatility and evolution through extensive horizontal gene transfer.</title>
        <authorList>
            <person name="Yagi J.M."/>
            <person name="Sims D."/>
            <person name="Brettin T."/>
            <person name="Bruce D."/>
            <person name="Madsen E.L."/>
        </authorList>
    </citation>
    <scope>NUCLEOTIDE SEQUENCE [LARGE SCALE GENOMIC DNA]</scope>
    <source>
        <strain evidence="2">CJ2</strain>
        <plasmid evidence="2">Plasmid pPNAP03</plasmid>
    </source>
</reference>